<feature type="binding site" evidence="7">
    <location>
        <begin position="455"/>
        <end position="462"/>
    </location>
    <ligand>
        <name>ATP</name>
        <dbReference type="ChEBI" id="CHEBI:30616"/>
    </ligand>
</feature>
<dbReference type="EC" id="6.3.5.1" evidence="7 8"/>
<dbReference type="InterPro" id="IPR014729">
    <property type="entry name" value="Rossmann-like_a/b/a_fold"/>
</dbReference>
<dbReference type="Pfam" id="PF00795">
    <property type="entry name" value="CN_hydrolase"/>
    <property type="match status" value="1"/>
</dbReference>
<dbReference type="GO" id="GO:0008795">
    <property type="term" value="F:NAD+ synthase activity"/>
    <property type="evidence" value="ECO:0007669"/>
    <property type="project" value="UniProtKB-UniRule"/>
</dbReference>
<feature type="domain" description="CN hydrolase" evidence="9">
    <location>
        <begin position="100"/>
        <end position="365"/>
    </location>
</feature>
<dbReference type="UniPathway" id="UPA00253">
    <property type="reaction ID" value="UER00334"/>
</dbReference>
<accession>A0A844Z875</accession>
<feature type="binding site" evidence="7">
    <location>
        <position position="545"/>
    </location>
    <ligand>
        <name>deamido-NAD(+)</name>
        <dbReference type="ChEBI" id="CHEBI:58437"/>
        <note>ligand shared between two neighboring subunits</note>
    </ligand>
</feature>
<dbReference type="FunFam" id="3.40.50.620:FF:000155">
    <property type="entry name" value="Glutamine-dependent NAD(+) synthetase"/>
    <property type="match status" value="1"/>
</dbReference>
<dbReference type="PANTHER" id="PTHR23090:SF9">
    <property type="entry name" value="GLUTAMINE-DEPENDENT NAD(+) SYNTHETASE"/>
    <property type="match status" value="1"/>
</dbReference>
<dbReference type="GO" id="GO:0004359">
    <property type="term" value="F:glutaminase activity"/>
    <property type="evidence" value="ECO:0007669"/>
    <property type="project" value="InterPro"/>
</dbReference>
<keyword evidence="11" id="KW-1185">Reference proteome</keyword>
<dbReference type="Gene3D" id="1.10.10.1140">
    <property type="entry name" value="Glutamine-dependent NAD+ synthetase, C-terminal domain"/>
    <property type="match status" value="1"/>
</dbReference>
<keyword evidence="4 7" id="KW-0547">Nucleotide-binding</keyword>
<dbReference type="SUPFAM" id="SSF56317">
    <property type="entry name" value="Carbon-nitrogen hydrolase"/>
    <property type="match status" value="1"/>
</dbReference>
<name>A0A844Z875_9SPHN</name>
<dbReference type="Gene3D" id="3.60.110.10">
    <property type="entry name" value="Carbon-nitrogen hydrolase"/>
    <property type="match status" value="1"/>
</dbReference>
<evidence type="ECO:0000256" key="7">
    <source>
        <dbReference type="HAMAP-Rule" id="MF_02090"/>
    </source>
</evidence>
<comment type="similarity">
    <text evidence="2 7 8">In the C-terminal section; belongs to the NAD synthetase family.</text>
</comment>
<keyword evidence="6 7" id="KW-0520">NAD</keyword>
<evidence type="ECO:0000256" key="2">
    <source>
        <dbReference type="ARBA" id="ARBA00007145"/>
    </source>
</evidence>
<dbReference type="InterPro" id="IPR014445">
    <property type="entry name" value="Gln-dep_NAD_synthase"/>
</dbReference>
<evidence type="ECO:0000256" key="1">
    <source>
        <dbReference type="ARBA" id="ARBA00005188"/>
    </source>
</evidence>
<dbReference type="OrthoDB" id="9760188at2"/>
<dbReference type="GO" id="GO:0005524">
    <property type="term" value="F:ATP binding"/>
    <property type="evidence" value="ECO:0007669"/>
    <property type="project" value="UniProtKB-UniRule"/>
</dbReference>
<comment type="catalytic activity">
    <reaction evidence="7 8">
        <text>deamido-NAD(+) + L-glutamine + ATP + H2O = L-glutamate + AMP + diphosphate + NAD(+) + H(+)</text>
        <dbReference type="Rhea" id="RHEA:24384"/>
        <dbReference type="ChEBI" id="CHEBI:15377"/>
        <dbReference type="ChEBI" id="CHEBI:15378"/>
        <dbReference type="ChEBI" id="CHEBI:29985"/>
        <dbReference type="ChEBI" id="CHEBI:30616"/>
        <dbReference type="ChEBI" id="CHEBI:33019"/>
        <dbReference type="ChEBI" id="CHEBI:57540"/>
        <dbReference type="ChEBI" id="CHEBI:58359"/>
        <dbReference type="ChEBI" id="CHEBI:58437"/>
        <dbReference type="ChEBI" id="CHEBI:456215"/>
        <dbReference type="EC" id="6.3.5.1"/>
    </reaction>
</comment>
<dbReference type="SUPFAM" id="SSF52402">
    <property type="entry name" value="Adenine nucleotide alpha hydrolases-like"/>
    <property type="match status" value="1"/>
</dbReference>
<feature type="binding site" evidence="7">
    <location>
        <position position="215"/>
    </location>
    <ligand>
        <name>L-glutamine</name>
        <dbReference type="ChEBI" id="CHEBI:58359"/>
    </ligand>
</feature>
<feature type="active site" description="Nucleophile; for glutaminase activity" evidence="7">
    <location>
        <position position="265"/>
    </location>
</feature>
<dbReference type="GO" id="GO:0005737">
    <property type="term" value="C:cytoplasm"/>
    <property type="evidence" value="ECO:0007669"/>
    <property type="project" value="InterPro"/>
</dbReference>
<evidence type="ECO:0000313" key="10">
    <source>
        <dbReference type="EMBL" id="MXO84018.1"/>
    </source>
</evidence>
<protein>
    <recommendedName>
        <fullName evidence="7 8">Glutamine-dependent NAD(+) synthetase</fullName>
        <ecNumber evidence="7 8">6.3.5.1</ecNumber>
    </recommendedName>
    <alternativeName>
        <fullName evidence="7 8">NAD(+) synthase [glutamine-hydrolyzing]</fullName>
    </alternativeName>
</protein>
<reference evidence="10 11" key="1">
    <citation type="submission" date="2019-12" db="EMBL/GenBank/DDBJ databases">
        <title>Genomic-based taxomic classification of the family Erythrobacteraceae.</title>
        <authorList>
            <person name="Xu L."/>
        </authorList>
    </citation>
    <scope>NUCLEOTIDE SEQUENCE [LARGE SCALE GENOMIC DNA]</scope>
    <source>
        <strain evidence="10 11">KCTC 42006</strain>
    </source>
</reference>
<proteinExistence type="inferred from homology"/>
<organism evidence="10 11">
    <name type="scientific">Pontixanthobacter aestiaquae</name>
    <dbReference type="NCBI Taxonomy" id="1509367"/>
    <lineage>
        <taxon>Bacteria</taxon>
        <taxon>Pseudomonadati</taxon>
        <taxon>Pseudomonadota</taxon>
        <taxon>Alphaproteobacteria</taxon>
        <taxon>Sphingomonadales</taxon>
        <taxon>Erythrobacteraceae</taxon>
        <taxon>Pontixanthobacter</taxon>
    </lineage>
</organism>
<feature type="binding site" evidence="7">
    <location>
        <position position="298"/>
    </location>
    <ligand>
        <name>L-glutamine</name>
        <dbReference type="ChEBI" id="CHEBI:58359"/>
    </ligand>
</feature>
<evidence type="ECO:0000256" key="8">
    <source>
        <dbReference type="PIRNR" id="PIRNR006630"/>
    </source>
</evidence>
<evidence type="ECO:0000313" key="11">
    <source>
        <dbReference type="Proteomes" id="UP000460290"/>
    </source>
</evidence>
<dbReference type="InterPro" id="IPR022310">
    <property type="entry name" value="NAD/GMP_synthase"/>
</dbReference>
<dbReference type="InterPro" id="IPR003694">
    <property type="entry name" value="NAD_synthase"/>
</dbReference>
<feature type="binding site" evidence="7">
    <location>
        <position position="292"/>
    </location>
    <ligand>
        <name>L-glutamine</name>
        <dbReference type="ChEBI" id="CHEBI:58359"/>
    </ligand>
</feature>
<feature type="binding site" evidence="7">
    <location>
        <position position="725"/>
    </location>
    <ligand>
        <name>deamido-NAD(+)</name>
        <dbReference type="ChEBI" id="CHEBI:58437"/>
        <note>ligand shared between two neighboring subunits</note>
    </ligand>
</feature>
<dbReference type="GO" id="GO:0003952">
    <property type="term" value="F:NAD+ synthase (glutamine-hydrolyzing) activity"/>
    <property type="evidence" value="ECO:0007669"/>
    <property type="project" value="UniProtKB-UniRule"/>
</dbReference>
<keyword evidence="3 7" id="KW-0436">Ligase</keyword>
<dbReference type="InterPro" id="IPR036526">
    <property type="entry name" value="C-N_Hydrolase_sf"/>
</dbReference>
<comment type="pathway">
    <text evidence="1 7 8">Cofactor biosynthesis; NAD(+) biosynthesis; NAD(+) from deamido-NAD(+) (L-Gln route): step 1/1.</text>
</comment>
<dbReference type="CDD" id="cd00553">
    <property type="entry name" value="NAD_synthase"/>
    <property type="match status" value="1"/>
</dbReference>
<comment type="caution">
    <text evidence="10">The sequence shown here is derived from an EMBL/GenBank/DDBJ whole genome shotgun (WGS) entry which is preliminary data.</text>
</comment>
<dbReference type="Gene3D" id="3.40.50.620">
    <property type="entry name" value="HUPs"/>
    <property type="match status" value="1"/>
</dbReference>
<dbReference type="HAMAP" id="MF_02090">
    <property type="entry name" value="NadE_glutamine_dep"/>
    <property type="match status" value="1"/>
</dbReference>
<evidence type="ECO:0000256" key="4">
    <source>
        <dbReference type="ARBA" id="ARBA00022741"/>
    </source>
</evidence>
<keyword evidence="5 7" id="KW-0067">ATP-binding</keyword>
<dbReference type="NCBIfam" id="NF002730">
    <property type="entry name" value="PRK02628.1"/>
    <property type="match status" value="1"/>
</dbReference>
<dbReference type="PROSITE" id="PS50263">
    <property type="entry name" value="CN_HYDROLASE"/>
    <property type="match status" value="1"/>
</dbReference>
<gene>
    <name evidence="7" type="primary">nadE</name>
    <name evidence="10" type="ORF">GRI35_11635</name>
</gene>
<dbReference type="Pfam" id="PF02540">
    <property type="entry name" value="NAD_synthase"/>
    <property type="match status" value="1"/>
</dbReference>
<dbReference type="PIRSF" id="PIRSF006630">
    <property type="entry name" value="NADS_GAT"/>
    <property type="match status" value="1"/>
</dbReference>
<evidence type="ECO:0000259" key="9">
    <source>
        <dbReference type="PROSITE" id="PS50263"/>
    </source>
</evidence>
<evidence type="ECO:0000256" key="3">
    <source>
        <dbReference type="ARBA" id="ARBA00022598"/>
    </source>
</evidence>
<dbReference type="Proteomes" id="UP000460290">
    <property type="component" value="Unassembled WGS sequence"/>
</dbReference>
<dbReference type="InterPro" id="IPR003010">
    <property type="entry name" value="C-N_Hydrolase"/>
</dbReference>
<feature type="active site" description="For glutaminase activity" evidence="7">
    <location>
        <position position="209"/>
    </location>
</feature>
<feature type="binding site" evidence="7">
    <location>
        <position position="569"/>
    </location>
    <ligand>
        <name>ATP</name>
        <dbReference type="ChEBI" id="CHEBI:30616"/>
    </ligand>
</feature>
<feature type="binding site" evidence="7">
    <location>
        <position position="574"/>
    </location>
    <ligand>
        <name>deamido-NAD(+)</name>
        <dbReference type="ChEBI" id="CHEBI:58437"/>
        <note>ligand shared between two neighboring subunits</note>
    </ligand>
</feature>
<dbReference type="InterPro" id="IPR041856">
    <property type="entry name" value="NAD+_synth_C"/>
</dbReference>
<feature type="binding site" evidence="7">
    <location>
        <begin position="579"/>
        <end position="582"/>
    </location>
    <ligand>
        <name>deamido-NAD(+)</name>
        <dbReference type="ChEBI" id="CHEBI:58437"/>
        <note>ligand shared between two neighboring subunits</note>
    </ligand>
</feature>
<dbReference type="FunFam" id="1.10.10.1140:FF:000001">
    <property type="entry name" value="Glutamine-dependent NAD(+) synthetase"/>
    <property type="match status" value="1"/>
</dbReference>
<evidence type="ECO:0000256" key="6">
    <source>
        <dbReference type="ARBA" id="ARBA00023027"/>
    </source>
</evidence>
<feature type="active site" description="Proton acceptor; for glutaminase activity" evidence="7">
    <location>
        <position position="140"/>
    </location>
</feature>
<dbReference type="CDD" id="cd07570">
    <property type="entry name" value="GAT_Gln-NAD-synth"/>
    <property type="match status" value="1"/>
</dbReference>
<dbReference type="GO" id="GO:0009435">
    <property type="term" value="P:NAD+ biosynthetic process"/>
    <property type="evidence" value="ECO:0007669"/>
    <property type="project" value="UniProtKB-UniRule"/>
</dbReference>
<evidence type="ECO:0000256" key="5">
    <source>
        <dbReference type="ARBA" id="ARBA00022840"/>
    </source>
</evidence>
<dbReference type="PANTHER" id="PTHR23090">
    <property type="entry name" value="NH 3 /GLUTAMINE-DEPENDENT NAD + SYNTHETASE"/>
    <property type="match status" value="1"/>
</dbReference>
<sequence length="769" mass="85153">MHLAGSKIREWREAHDPRLNAEEFGARYGHPEPWPSRTVYGWETKGKIARAAVQKRLAELGICTLEEWLEPAPDELPQTKDSAMSSDSHPFYSAHNHGFVRVATSTPQVRTADVTFNRDAILTEAKRAQDAYVDLVVYPELCVSSYAIDDLHLQSALLDAVEAAVGDIVKTSAKLSPVLLIGAPLRRNGKIYNAALVIAGGKLLGVIPKSFLPNYREYYEKRWFAHGRSVQGQEIAVAGQTVPFGTDLIFTASNLPGFKLNVEICEDYWAPNPPSTLGALAGATILANLSASNVTIGKSDERHMLARAQSSRAIAAYAYSASGHGESTTDLAWDGQGMIYEFGDLLAESERFSLDAELSIADVDTERLLSERMRNQTFNDAAEAEDCPENWFRTVIFEHKSIGGDIGLHRPIRRFPFVPNRANKLDEDCYEAFNIQVDGLMRRLTATKAKSIVIGISGGLDSTHALIVAAKTCDRLGFDRKMIKGFTMPGFGTSDHTNSNAWKLMEAMDISAEEIDIVPAATRMLEDIGHPFADGEPVYDVTFENVQAGLRTDYLFRLSGQHSGFVLGTGDLSELALGWCTYGVGDQMSHYGVNAGVPKTLIQYLIRWSIQTDQFDDATDEVLQAILDTEISPELVPADKEGGMQSTEEKIGPYELNDFFLHHIIRYGQKPSKVAFLAYHAWKDASEGLWPADFPEAKKNEYDLATLRGWLEKFLWRFFQFSQFKRSALPNGPKVSAGGALSPRGDWRAPSDAVADVWLDELKRKVPES</sequence>
<dbReference type="EMBL" id="WTYZ01000001">
    <property type="protein sequence ID" value="MXO84018.1"/>
    <property type="molecule type" value="Genomic_DNA"/>
</dbReference>
<dbReference type="AlphaFoldDB" id="A0A844Z875"/>
<comment type="function">
    <text evidence="7">Catalyzes the ATP-dependent amidation of deamido-NAD to form NAD. Uses L-glutamine as a nitrogen source.</text>
</comment>